<feature type="compositionally biased region" description="Polar residues" evidence="1">
    <location>
        <begin position="65"/>
        <end position="76"/>
    </location>
</feature>
<dbReference type="Gramene" id="KOM29687">
    <property type="protein sequence ID" value="KOM29687"/>
    <property type="gene ID" value="LR48_Vigan744s000200"/>
</dbReference>
<name>A0A0L9TGW3_PHAAN</name>
<feature type="region of interest" description="Disordered" evidence="1">
    <location>
        <begin position="62"/>
        <end position="82"/>
    </location>
</feature>
<organism evidence="2 3">
    <name type="scientific">Phaseolus angularis</name>
    <name type="common">Azuki bean</name>
    <name type="synonym">Vigna angularis</name>
    <dbReference type="NCBI Taxonomy" id="3914"/>
    <lineage>
        <taxon>Eukaryota</taxon>
        <taxon>Viridiplantae</taxon>
        <taxon>Streptophyta</taxon>
        <taxon>Embryophyta</taxon>
        <taxon>Tracheophyta</taxon>
        <taxon>Spermatophyta</taxon>
        <taxon>Magnoliopsida</taxon>
        <taxon>eudicotyledons</taxon>
        <taxon>Gunneridae</taxon>
        <taxon>Pentapetalae</taxon>
        <taxon>rosids</taxon>
        <taxon>fabids</taxon>
        <taxon>Fabales</taxon>
        <taxon>Fabaceae</taxon>
        <taxon>Papilionoideae</taxon>
        <taxon>50 kb inversion clade</taxon>
        <taxon>NPAAA clade</taxon>
        <taxon>indigoferoid/millettioid clade</taxon>
        <taxon>Phaseoleae</taxon>
        <taxon>Vigna</taxon>
    </lineage>
</organism>
<dbReference type="AlphaFoldDB" id="A0A0L9TGW3"/>
<gene>
    <name evidence="2" type="ORF">LR48_Vigan744s000200</name>
</gene>
<proteinExistence type="predicted"/>
<reference evidence="3" key="1">
    <citation type="journal article" date="2015" name="Proc. Natl. Acad. Sci. U.S.A.">
        <title>Genome sequencing of adzuki bean (Vigna angularis) provides insight into high starch and low fat accumulation and domestication.</title>
        <authorList>
            <person name="Yang K."/>
            <person name="Tian Z."/>
            <person name="Chen C."/>
            <person name="Luo L."/>
            <person name="Zhao B."/>
            <person name="Wang Z."/>
            <person name="Yu L."/>
            <person name="Li Y."/>
            <person name="Sun Y."/>
            <person name="Li W."/>
            <person name="Chen Y."/>
            <person name="Li Y."/>
            <person name="Zhang Y."/>
            <person name="Ai D."/>
            <person name="Zhao J."/>
            <person name="Shang C."/>
            <person name="Ma Y."/>
            <person name="Wu B."/>
            <person name="Wang M."/>
            <person name="Gao L."/>
            <person name="Sun D."/>
            <person name="Zhang P."/>
            <person name="Guo F."/>
            <person name="Wang W."/>
            <person name="Li Y."/>
            <person name="Wang J."/>
            <person name="Varshney R.K."/>
            <person name="Wang J."/>
            <person name="Ling H.Q."/>
            <person name="Wan P."/>
        </authorList>
    </citation>
    <scope>NUCLEOTIDE SEQUENCE</scope>
    <source>
        <strain evidence="3">cv. Jingnong 6</strain>
    </source>
</reference>
<sequence>MVTPVHLTEYLCWTFCTKSNFLSGNRLQGCGKRLPDPFLNTLIHPLHTLLLQLMMGHPTLLGLTSHHQPPSPTTETPGPASDSHCGIWALRVSMETELCRPVWEMGLMSQNGNKGLGISAETRLGKIRDRIDTEEK</sequence>
<dbReference type="Proteomes" id="UP000053144">
    <property type="component" value="Unassembled WGS sequence"/>
</dbReference>
<evidence type="ECO:0000313" key="2">
    <source>
        <dbReference type="EMBL" id="KOM29687.1"/>
    </source>
</evidence>
<evidence type="ECO:0000313" key="3">
    <source>
        <dbReference type="Proteomes" id="UP000053144"/>
    </source>
</evidence>
<evidence type="ECO:0000256" key="1">
    <source>
        <dbReference type="SAM" id="MobiDB-lite"/>
    </source>
</evidence>
<dbReference type="EMBL" id="KQ258518">
    <property type="protein sequence ID" value="KOM29687.1"/>
    <property type="molecule type" value="Genomic_DNA"/>
</dbReference>
<protein>
    <submittedName>
        <fullName evidence="2">Uncharacterized protein</fullName>
    </submittedName>
</protein>
<accession>A0A0L9TGW3</accession>